<keyword evidence="8 9" id="KW-0472">Membrane</keyword>
<comment type="caution">
    <text evidence="11">The sequence shown here is derived from an EMBL/GenBank/DDBJ whole genome shotgun (WGS) entry which is preliminary data.</text>
</comment>
<evidence type="ECO:0000259" key="10">
    <source>
        <dbReference type="Pfam" id="PF02665"/>
    </source>
</evidence>
<dbReference type="STRING" id="108003.B1C78_14830"/>
<dbReference type="GO" id="GO:0019645">
    <property type="term" value="P:anaerobic electron transport chain"/>
    <property type="evidence" value="ECO:0007669"/>
    <property type="project" value="TreeGrafter"/>
</dbReference>
<keyword evidence="12" id="KW-1185">Reference proteome</keyword>
<feature type="transmembrane region" description="Helical" evidence="9">
    <location>
        <begin position="143"/>
        <end position="162"/>
    </location>
</feature>
<dbReference type="PANTHER" id="PTHR30598:SF3">
    <property type="entry name" value="RESPIRATORY NITRATE REDUCTASE 1 GAMMA CHAIN"/>
    <property type="match status" value="1"/>
</dbReference>
<feature type="transmembrane region" description="Helical" evidence="9">
    <location>
        <begin position="6"/>
        <end position="28"/>
    </location>
</feature>
<evidence type="ECO:0000256" key="6">
    <source>
        <dbReference type="ARBA" id="ARBA00022989"/>
    </source>
</evidence>
<keyword evidence="4 9" id="KW-0812">Transmembrane</keyword>
<dbReference type="InterPro" id="IPR036197">
    <property type="entry name" value="NarG-like_sf"/>
</dbReference>
<dbReference type="GO" id="GO:0009055">
    <property type="term" value="F:electron transfer activity"/>
    <property type="evidence" value="ECO:0007669"/>
    <property type="project" value="TreeGrafter"/>
</dbReference>
<dbReference type="InterPro" id="IPR023234">
    <property type="entry name" value="NarG-like_domain"/>
</dbReference>
<evidence type="ECO:0000256" key="9">
    <source>
        <dbReference type="SAM" id="Phobius"/>
    </source>
</evidence>
<sequence length="248" mass="28093">MSFATVFFALLFYAATAIFLIGVGMRIARYARAPAPLKIPTTPAPTTRTGVVGRMVTEVVFFHSLFKANKWIWILGWVFHLALLLVLLRHLRYFIEPVWTWVVLIQPFGVYAGFAMIAGLAGLWVRRLFVERIRYISSPSDHLMLALLIAIAASGLGMKYIWHTDIPAVKMFFMGLMRFDFHPLPTDPMLLIHLSLVAALMIIFPFSKLLHAPGVFFSPTRNQADNPRERRHVTWISSAEKPAAPAEQ</sequence>
<dbReference type="GO" id="GO:0008940">
    <property type="term" value="F:nitrate reductase activity"/>
    <property type="evidence" value="ECO:0007669"/>
    <property type="project" value="TreeGrafter"/>
</dbReference>
<dbReference type="SUPFAM" id="SSF103501">
    <property type="entry name" value="Respiratory nitrate reductase 1 gamma chain"/>
    <property type="match status" value="1"/>
</dbReference>
<name>A0A1V3NC82_9GAMM</name>
<keyword evidence="3" id="KW-1003">Cell membrane</keyword>
<dbReference type="GO" id="GO:0020037">
    <property type="term" value="F:heme binding"/>
    <property type="evidence" value="ECO:0007669"/>
    <property type="project" value="TreeGrafter"/>
</dbReference>
<dbReference type="PANTHER" id="PTHR30598">
    <property type="entry name" value="NITRATE REDUCTASE PRIVATE CHAPERONE, REDOX ENZYME MATURATION PROTEIN REMP FAMILY"/>
    <property type="match status" value="1"/>
</dbReference>
<protein>
    <submittedName>
        <fullName evidence="11">Nitrate reductase</fullName>
    </submittedName>
</protein>
<comment type="subcellular location">
    <subcellularLocation>
        <location evidence="1">Cell membrane</location>
        <topology evidence="1">Multi-pass membrane protein</topology>
    </subcellularLocation>
</comment>
<gene>
    <name evidence="11" type="ORF">B1C78_14830</name>
</gene>
<accession>A0A1V3NC82</accession>
<feature type="transmembrane region" description="Helical" evidence="9">
    <location>
        <begin position="190"/>
        <end position="211"/>
    </location>
</feature>
<dbReference type="Gene3D" id="1.20.950.20">
    <property type="entry name" value="Transmembrane di-heme cytochromes, Chain C"/>
    <property type="match status" value="1"/>
</dbReference>
<evidence type="ECO:0000256" key="7">
    <source>
        <dbReference type="ARBA" id="ARBA00023002"/>
    </source>
</evidence>
<keyword evidence="6 9" id="KW-1133">Transmembrane helix</keyword>
<organism evidence="11 12">
    <name type="scientific">Thioalkalivibrio denitrificans</name>
    <dbReference type="NCBI Taxonomy" id="108003"/>
    <lineage>
        <taxon>Bacteria</taxon>
        <taxon>Pseudomonadati</taxon>
        <taxon>Pseudomonadota</taxon>
        <taxon>Gammaproteobacteria</taxon>
        <taxon>Chromatiales</taxon>
        <taxon>Ectothiorhodospiraceae</taxon>
        <taxon>Thioalkalivibrio</taxon>
    </lineage>
</organism>
<feature type="transmembrane region" description="Helical" evidence="9">
    <location>
        <begin position="71"/>
        <end position="92"/>
    </location>
</feature>
<dbReference type="InterPro" id="IPR051936">
    <property type="entry name" value="Heme-iron_electron_transfer"/>
</dbReference>
<dbReference type="AlphaFoldDB" id="A0A1V3NC82"/>
<feature type="transmembrane region" description="Helical" evidence="9">
    <location>
        <begin position="98"/>
        <end position="123"/>
    </location>
</feature>
<evidence type="ECO:0000256" key="3">
    <source>
        <dbReference type="ARBA" id="ARBA00022475"/>
    </source>
</evidence>
<evidence type="ECO:0000313" key="12">
    <source>
        <dbReference type="Proteomes" id="UP000189462"/>
    </source>
</evidence>
<keyword evidence="5" id="KW-0249">Electron transport</keyword>
<evidence type="ECO:0000256" key="4">
    <source>
        <dbReference type="ARBA" id="ARBA00022692"/>
    </source>
</evidence>
<keyword evidence="7" id="KW-0560">Oxidoreductase</keyword>
<dbReference type="Proteomes" id="UP000189462">
    <property type="component" value="Unassembled WGS sequence"/>
</dbReference>
<evidence type="ECO:0000256" key="5">
    <source>
        <dbReference type="ARBA" id="ARBA00022982"/>
    </source>
</evidence>
<evidence type="ECO:0000256" key="1">
    <source>
        <dbReference type="ARBA" id="ARBA00004651"/>
    </source>
</evidence>
<reference evidence="11 12" key="1">
    <citation type="submission" date="2017-02" db="EMBL/GenBank/DDBJ databases">
        <title>Genomic diversity within the haloalkaliphilic genus Thioalkalivibrio.</title>
        <authorList>
            <person name="Ahn A.-C."/>
            <person name="Meier-Kolthoff J."/>
            <person name="Overmars L."/>
            <person name="Richter M."/>
            <person name="Woyke T."/>
            <person name="Sorokin D.Y."/>
            <person name="Muyzer G."/>
        </authorList>
    </citation>
    <scope>NUCLEOTIDE SEQUENCE [LARGE SCALE GENOMIC DNA]</scope>
    <source>
        <strain evidence="11 12">ALJD</strain>
    </source>
</reference>
<feature type="domain" description="NarG-like" evidence="10">
    <location>
        <begin position="68"/>
        <end position="212"/>
    </location>
</feature>
<dbReference type="RefSeq" id="WP_077279935.1">
    <property type="nucleotide sequence ID" value="NZ_MVBK01000100.1"/>
</dbReference>
<dbReference type="EMBL" id="MVBK01000100">
    <property type="protein sequence ID" value="OOG22468.1"/>
    <property type="molecule type" value="Genomic_DNA"/>
</dbReference>
<keyword evidence="2" id="KW-0813">Transport</keyword>
<evidence type="ECO:0000313" key="11">
    <source>
        <dbReference type="EMBL" id="OOG22468.1"/>
    </source>
</evidence>
<dbReference type="Pfam" id="PF02665">
    <property type="entry name" value="Nitrate_red_gam"/>
    <property type="match status" value="1"/>
</dbReference>
<evidence type="ECO:0000256" key="8">
    <source>
        <dbReference type="ARBA" id="ARBA00023136"/>
    </source>
</evidence>
<evidence type="ECO:0000256" key="2">
    <source>
        <dbReference type="ARBA" id="ARBA00022448"/>
    </source>
</evidence>
<proteinExistence type="predicted"/>
<dbReference type="GO" id="GO:0005886">
    <property type="term" value="C:plasma membrane"/>
    <property type="evidence" value="ECO:0007669"/>
    <property type="project" value="UniProtKB-SubCell"/>
</dbReference>